<dbReference type="PROSITE" id="PS50111">
    <property type="entry name" value="CHEMOTAXIS_TRANSDUC_2"/>
    <property type="match status" value="1"/>
</dbReference>
<feature type="domain" description="HAMP" evidence="6">
    <location>
        <begin position="93"/>
        <end position="147"/>
    </location>
</feature>
<keyword evidence="4" id="KW-1133">Transmembrane helix</keyword>
<dbReference type="Pfam" id="PF00015">
    <property type="entry name" value="MCPsignal"/>
    <property type="match status" value="1"/>
</dbReference>
<proteinExistence type="inferred from homology"/>
<evidence type="ECO:0000259" key="5">
    <source>
        <dbReference type="PROSITE" id="PS50111"/>
    </source>
</evidence>
<dbReference type="PANTHER" id="PTHR32089:SF112">
    <property type="entry name" value="LYSOZYME-LIKE PROTEIN-RELATED"/>
    <property type="match status" value="1"/>
</dbReference>
<reference evidence="7" key="1">
    <citation type="submission" date="2019-12" db="EMBL/GenBank/DDBJ databases">
        <title>Comparative genomics gives insights into the taxonomy of the Azoarcus-Aromatoleum group and reveals separate origins of nif in the plant-associated Azoarcus and non-plant-associated Aromatoleum sub-groups.</title>
        <authorList>
            <person name="Lafos M."/>
            <person name="Maluk M."/>
            <person name="Batista M."/>
            <person name="Junghare M."/>
            <person name="Carmona M."/>
            <person name="Faoro H."/>
            <person name="Cruz L.M."/>
            <person name="Battistoni F."/>
            <person name="De Souza E."/>
            <person name="Pedrosa F."/>
            <person name="Chen W.-M."/>
            <person name="Poole P.S."/>
            <person name="Dixon R.A."/>
            <person name="James E.K."/>
        </authorList>
    </citation>
    <scope>NUCLEOTIDE SEQUENCE</scope>
    <source>
        <strain evidence="7">U120</strain>
    </source>
</reference>
<dbReference type="Pfam" id="PF00672">
    <property type="entry name" value="HAMP"/>
    <property type="match status" value="1"/>
</dbReference>
<evidence type="ECO:0000313" key="7">
    <source>
        <dbReference type="EMBL" id="NMF93410.1"/>
    </source>
</evidence>
<feature type="transmembrane region" description="Helical" evidence="4">
    <location>
        <begin position="21"/>
        <end position="39"/>
    </location>
</feature>
<dbReference type="SUPFAM" id="SSF58104">
    <property type="entry name" value="Methyl-accepting chemotaxis protein (MCP) signaling domain"/>
    <property type="match status" value="1"/>
</dbReference>
<feature type="domain" description="Methyl-accepting transducer" evidence="5">
    <location>
        <begin position="152"/>
        <end position="388"/>
    </location>
</feature>
<keyword evidence="1 3" id="KW-0807">Transducer</keyword>
<comment type="caution">
    <text evidence="7">The sequence shown here is derived from an EMBL/GenBank/DDBJ whole genome shotgun (WGS) entry which is preliminary data.</text>
</comment>
<protein>
    <submittedName>
        <fullName evidence="7">HAMP domain-containing protein</fullName>
    </submittedName>
</protein>
<dbReference type="EMBL" id="WTVH01000013">
    <property type="protein sequence ID" value="NMF93410.1"/>
    <property type="molecule type" value="Genomic_DNA"/>
</dbReference>
<dbReference type="InterPro" id="IPR003660">
    <property type="entry name" value="HAMP_dom"/>
</dbReference>
<dbReference type="InterPro" id="IPR004089">
    <property type="entry name" value="MCPsignal_dom"/>
</dbReference>
<sequence length="596" mass="65544">MFSQLYEWVEKTFWNSLTKKLCSFLLLFFIDLLYVAIYVHQQSQVRELLAAGEVAQAAAQKIIASLDGGLHLMIALTAIALCANIGQILYLRHLIVRPVRVITGILNEIAQGEGDFSRSLPLATHDELRQLAMSYNRFAAKMRHIVSEIRTRSVSIARDAVRVRTHVESSAQDAQTQGTMTEVVFAASTESTAAIESVSASAQNISASTTKNLEIARASLHEMQDIAGKINAVSEKILHFNHTVDDLSERSESVRQIASLIRAIADQTNLLALNAAIEAARAGEAGRGFAVVADEVRKLAERVNRATEEITDNIDGMIGRVMTTRAENVVINADVLQAREVVGKSAEHFEFMVGEFETTGEQLQQIATAMEQLSATNGQVHQNVTTIHEASGAVAANMVESEQCTVELSRATEAVQELVSRFRIGEGAFDHAMDQTRVFRDRIQAQLDEMARAGIDIFDRRYQPIANTRPQKFKVSWGDEYGRRCQQLLEDCLAAIPGCVAAVAVNTDSYLAAHNLKYSRPLTGKPDIDLGGNRTCRKFDRPAELRAARNTEAVLLQTFLRDTGDILCDIAMPVMIAGRHWGNVRVGVPVESLLAA</sequence>
<dbReference type="PANTHER" id="PTHR32089">
    <property type="entry name" value="METHYL-ACCEPTING CHEMOTAXIS PROTEIN MCPB"/>
    <property type="match status" value="1"/>
</dbReference>
<keyword evidence="4" id="KW-0472">Membrane</keyword>
<name>A0ABX1MZH9_9RHOO</name>
<evidence type="ECO:0000256" key="2">
    <source>
        <dbReference type="ARBA" id="ARBA00029447"/>
    </source>
</evidence>
<evidence type="ECO:0000256" key="4">
    <source>
        <dbReference type="SAM" id="Phobius"/>
    </source>
</evidence>
<dbReference type="RefSeq" id="WP_169198685.1">
    <property type="nucleotide sequence ID" value="NZ_WTVH02000010.1"/>
</dbReference>
<dbReference type="Proteomes" id="UP000601990">
    <property type="component" value="Unassembled WGS sequence"/>
</dbReference>
<evidence type="ECO:0000256" key="3">
    <source>
        <dbReference type="PROSITE-ProRule" id="PRU00284"/>
    </source>
</evidence>
<dbReference type="PROSITE" id="PS50885">
    <property type="entry name" value="HAMP"/>
    <property type="match status" value="1"/>
</dbReference>
<dbReference type="SMART" id="SM00283">
    <property type="entry name" value="MA"/>
    <property type="match status" value="1"/>
</dbReference>
<evidence type="ECO:0000256" key="1">
    <source>
        <dbReference type="ARBA" id="ARBA00023224"/>
    </source>
</evidence>
<dbReference type="SMART" id="SM00304">
    <property type="entry name" value="HAMP"/>
    <property type="match status" value="2"/>
</dbReference>
<evidence type="ECO:0000259" key="6">
    <source>
        <dbReference type="PROSITE" id="PS50885"/>
    </source>
</evidence>
<keyword evidence="8" id="KW-1185">Reference proteome</keyword>
<keyword evidence="4" id="KW-0812">Transmembrane</keyword>
<dbReference type="CDD" id="cd06225">
    <property type="entry name" value="HAMP"/>
    <property type="match status" value="1"/>
</dbReference>
<accession>A0ABX1MZH9</accession>
<organism evidence="7 8">
    <name type="scientific">Aromatoleum buckelii</name>
    <dbReference type="NCBI Taxonomy" id="200254"/>
    <lineage>
        <taxon>Bacteria</taxon>
        <taxon>Pseudomonadati</taxon>
        <taxon>Pseudomonadota</taxon>
        <taxon>Betaproteobacteria</taxon>
        <taxon>Rhodocyclales</taxon>
        <taxon>Rhodocyclaceae</taxon>
        <taxon>Aromatoleum</taxon>
    </lineage>
</organism>
<dbReference type="Gene3D" id="1.10.287.950">
    <property type="entry name" value="Methyl-accepting chemotaxis protein"/>
    <property type="match status" value="1"/>
</dbReference>
<evidence type="ECO:0000313" key="8">
    <source>
        <dbReference type="Proteomes" id="UP000601990"/>
    </source>
</evidence>
<gene>
    <name evidence="7" type="ORF">GO608_08735</name>
</gene>
<comment type="similarity">
    <text evidence="2">Belongs to the methyl-accepting chemotaxis (MCP) protein family.</text>
</comment>